<proteinExistence type="predicted"/>
<keyword evidence="2" id="KW-1185">Reference proteome</keyword>
<reference evidence="1 2" key="1">
    <citation type="journal article" date="2021" name="Sci. Rep.">
        <title>Chromosome anchoring in Senegalese sole (Solea senegalensis) reveals sex-associated markers and genome rearrangements in flatfish.</title>
        <authorList>
            <person name="Guerrero-Cozar I."/>
            <person name="Gomez-Garrido J."/>
            <person name="Berbel C."/>
            <person name="Martinez-Blanch J.F."/>
            <person name="Alioto T."/>
            <person name="Claros M.G."/>
            <person name="Gagnaire P.A."/>
            <person name="Manchado M."/>
        </authorList>
    </citation>
    <scope>NUCLEOTIDE SEQUENCE [LARGE SCALE GENOMIC DNA]</scope>
    <source>
        <strain evidence="1">Sse05_10M</strain>
    </source>
</reference>
<gene>
    <name evidence="1" type="ORF">JOB18_008611</name>
</gene>
<dbReference type="Proteomes" id="UP000693946">
    <property type="component" value="Linkage Group LG13"/>
</dbReference>
<protein>
    <submittedName>
        <fullName evidence="1">Uncharacterized protein</fullName>
    </submittedName>
</protein>
<sequence length="116" mass="13226">MTRGDSLDEPVASQVSNTKLMFTCQKLFIGLEKADVLKAAKCTPASRDRLDKPSTLLDKDYNDIRRYKFPLILISNACNWQTYTRDSGGVIPRCLELGVHMDETEHKHKAKRSLRN</sequence>
<evidence type="ECO:0000313" key="2">
    <source>
        <dbReference type="Proteomes" id="UP000693946"/>
    </source>
</evidence>
<organism evidence="1 2">
    <name type="scientific">Solea senegalensis</name>
    <name type="common">Senegalese sole</name>
    <dbReference type="NCBI Taxonomy" id="28829"/>
    <lineage>
        <taxon>Eukaryota</taxon>
        <taxon>Metazoa</taxon>
        <taxon>Chordata</taxon>
        <taxon>Craniata</taxon>
        <taxon>Vertebrata</taxon>
        <taxon>Euteleostomi</taxon>
        <taxon>Actinopterygii</taxon>
        <taxon>Neopterygii</taxon>
        <taxon>Teleostei</taxon>
        <taxon>Neoteleostei</taxon>
        <taxon>Acanthomorphata</taxon>
        <taxon>Carangaria</taxon>
        <taxon>Pleuronectiformes</taxon>
        <taxon>Pleuronectoidei</taxon>
        <taxon>Soleidae</taxon>
        <taxon>Solea</taxon>
    </lineage>
</organism>
<accession>A0AAV6SDF2</accession>
<dbReference type="EMBL" id="JAGKHQ010000005">
    <property type="protein sequence ID" value="KAG7515451.1"/>
    <property type="molecule type" value="Genomic_DNA"/>
</dbReference>
<dbReference type="AlphaFoldDB" id="A0AAV6SDF2"/>
<evidence type="ECO:0000313" key="1">
    <source>
        <dbReference type="EMBL" id="KAG7515451.1"/>
    </source>
</evidence>
<name>A0AAV6SDF2_SOLSE</name>
<comment type="caution">
    <text evidence="1">The sequence shown here is derived from an EMBL/GenBank/DDBJ whole genome shotgun (WGS) entry which is preliminary data.</text>
</comment>